<dbReference type="InParanoid" id="A0A078AXQ5"/>
<organism evidence="3 4">
    <name type="scientific">Stylonychia lemnae</name>
    <name type="common">Ciliate</name>
    <dbReference type="NCBI Taxonomy" id="5949"/>
    <lineage>
        <taxon>Eukaryota</taxon>
        <taxon>Sar</taxon>
        <taxon>Alveolata</taxon>
        <taxon>Ciliophora</taxon>
        <taxon>Intramacronucleata</taxon>
        <taxon>Spirotrichea</taxon>
        <taxon>Stichotrichia</taxon>
        <taxon>Sporadotrichida</taxon>
        <taxon>Oxytrichidae</taxon>
        <taxon>Stylonychinae</taxon>
        <taxon>Stylonychia</taxon>
    </lineage>
</organism>
<dbReference type="OrthoDB" id="310796at2759"/>
<keyword evidence="1" id="KW-0175">Coiled coil</keyword>
<name>A0A078AXQ5_STYLE</name>
<feature type="compositionally biased region" description="Acidic residues" evidence="2">
    <location>
        <begin position="630"/>
        <end position="672"/>
    </location>
</feature>
<evidence type="ECO:0000313" key="4">
    <source>
        <dbReference type="Proteomes" id="UP000039865"/>
    </source>
</evidence>
<feature type="compositionally biased region" description="Basic and acidic residues" evidence="2">
    <location>
        <begin position="673"/>
        <end position="685"/>
    </location>
</feature>
<keyword evidence="4" id="KW-1185">Reference proteome</keyword>
<evidence type="ECO:0000313" key="3">
    <source>
        <dbReference type="EMBL" id="CDW85583.1"/>
    </source>
</evidence>
<feature type="coiled-coil region" evidence="1">
    <location>
        <begin position="244"/>
        <end position="271"/>
    </location>
</feature>
<gene>
    <name evidence="3" type="primary">Contig2124.g2286</name>
    <name evidence="3" type="ORF">STYLEM_14665</name>
</gene>
<dbReference type="EMBL" id="CCKQ01013878">
    <property type="protein sequence ID" value="CDW85583.1"/>
    <property type="molecule type" value="Genomic_DNA"/>
</dbReference>
<accession>A0A078AXQ5</accession>
<dbReference type="AlphaFoldDB" id="A0A078AXQ5"/>
<evidence type="ECO:0000256" key="1">
    <source>
        <dbReference type="SAM" id="Coils"/>
    </source>
</evidence>
<evidence type="ECO:0000256" key="2">
    <source>
        <dbReference type="SAM" id="MobiDB-lite"/>
    </source>
</evidence>
<proteinExistence type="predicted"/>
<feature type="region of interest" description="Disordered" evidence="2">
    <location>
        <begin position="603"/>
        <end position="685"/>
    </location>
</feature>
<feature type="compositionally biased region" description="Basic and acidic residues" evidence="2">
    <location>
        <begin position="617"/>
        <end position="627"/>
    </location>
</feature>
<reference evidence="3 4" key="1">
    <citation type="submission" date="2014-06" db="EMBL/GenBank/DDBJ databases">
        <authorList>
            <person name="Swart Estienne"/>
        </authorList>
    </citation>
    <scope>NUCLEOTIDE SEQUENCE [LARGE SCALE GENOMIC DNA]</scope>
    <source>
        <strain evidence="3 4">130c</strain>
    </source>
</reference>
<dbReference type="Proteomes" id="UP000039865">
    <property type="component" value="Unassembled WGS sequence"/>
</dbReference>
<protein>
    <submittedName>
        <fullName evidence="3">Uncharacterized protein</fullName>
    </submittedName>
</protein>
<sequence length="786" mass="91565">MNKLLEINRELRDIPDPQIRSREFFIKKIQVTYGYDRENAEKTYEYMKLQRAKLALGIACGTAAVLWARPIQRHAEKYSAIFKKPWMKAPIYSVAFLCAFYGGIQLPSRIFYKLTPSKNTGISHSAYTGNLDMVSKFRMFETFEPINPKGQIADYLTVYGTDPLTKTELIDNIALHALKEFDLANMFQIKRRGKDKDPIFWSFGKIHGLENIAFADECEIKATKGNPVRIQKLVNRYEGSPLMIDSYEHLVQETRNALNGYKEKVEKMTLNPSDRKKLLALPFYLSKRSEDPAPKRGQYEYQLFKELTGKEWETYDGVNFDPESKINEFEYEKFINPHLLKNDDLTSSDEFKKLIRVLNYFSRTEIEKHEQNKKAFQNLMPILRGLTPSEVEILVHKIKNSNQNISDSMTEEILNESVLRDVEEGLAKVSEEQNYLAKNRYRLERTVLDYGDKKRQPVDHRRLHEMLKNRPAFRAKILDEIQTHEEGRFNPQWEHGILSYISDGSVGAMKDLVRELGINSENIPFMNVGDLQKTRDSLLTQPSDHQFQFLLNALFSPIDMTDYENTFVGFDEIVGGMPNLDYSSLKPMFEEPYPTTHQLAALETPEAPYRNSRSRTHRDLQDLKAAEAEAAAEGDDEEEEEEEGDEEGEGEEGGEEAAAEEEADEEYEEEAEWPPKDRIEANEGEDKFFIRDETIRNKFNEIEIDSFMKLMNIRPTFSWEDQTGYHNRLGAHVYEDEAQELDPAFHLLGEVERKEMERREVEDFRRGTEVKFVLKEKRPISLNYRF</sequence>